<comment type="caution">
    <text evidence="2">The sequence shown here is derived from an EMBL/GenBank/DDBJ whole genome shotgun (WGS) entry which is preliminary data.</text>
</comment>
<dbReference type="EMBL" id="BOMW01000036">
    <property type="protein sequence ID" value="GIF06552.1"/>
    <property type="molecule type" value="Genomic_DNA"/>
</dbReference>
<keyword evidence="3" id="KW-1185">Reference proteome</keyword>
<name>A0A919N8Q8_9ACTN</name>
<organism evidence="2 3">
    <name type="scientific">Actinoplanes siamensis</name>
    <dbReference type="NCBI Taxonomy" id="1223317"/>
    <lineage>
        <taxon>Bacteria</taxon>
        <taxon>Bacillati</taxon>
        <taxon>Actinomycetota</taxon>
        <taxon>Actinomycetes</taxon>
        <taxon>Micromonosporales</taxon>
        <taxon>Micromonosporaceae</taxon>
        <taxon>Actinoplanes</taxon>
    </lineage>
</organism>
<feature type="compositionally biased region" description="Basic and acidic residues" evidence="1">
    <location>
        <begin position="28"/>
        <end position="41"/>
    </location>
</feature>
<gene>
    <name evidence="2" type="ORF">Asi03nite_40900</name>
</gene>
<evidence type="ECO:0000313" key="3">
    <source>
        <dbReference type="Proteomes" id="UP000629619"/>
    </source>
</evidence>
<dbReference type="RefSeq" id="WP_203681933.1">
    <property type="nucleotide sequence ID" value="NZ_BOMW01000036.1"/>
</dbReference>
<dbReference type="AlphaFoldDB" id="A0A919N8Q8"/>
<sequence>MSAEVIGRFGPEIITLDDLAAMIEADEHGHRHETSTGERSPRFRCAGSWTPNPPGGGLISG</sequence>
<evidence type="ECO:0000256" key="1">
    <source>
        <dbReference type="SAM" id="MobiDB-lite"/>
    </source>
</evidence>
<feature type="region of interest" description="Disordered" evidence="1">
    <location>
        <begin position="28"/>
        <end position="61"/>
    </location>
</feature>
<accession>A0A919N8Q8</accession>
<dbReference type="Proteomes" id="UP000629619">
    <property type="component" value="Unassembled WGS sequence"/>
</dbReference>
<reference evidence="2" key="1">
    <citation type="submission" date="2021-01" db="EMBL/GenBank/DDBJ databases">
        <title>Whole genome shotgun sequence of Actinoplanes siamensis NBRC 109076.</title>
        <authorList>
            <person name="Komaki H."/>
            <person name="Tamura T."/>
        </authorList>
    </citation>
    <scope>NUCLEOTIDE SEQUENCE</scope>
    <source>
        <strain evidence="2">NBRC 109076</strain>
    </source>
</reference>
<evidence type="ECO:0000313" key="2">
    <source>
        <dbReference type="EMBL" id="GIF06552.1"/>
    </source>
</evidence>
<protein>
    <submittedName>
        <fullName evidence="2">Uncharacterized protein</fullName>
    </submittedName>
</protein>
<proteinExistence type="predicted"/>